<protein>
    <submittedName>
        <fullName evidence="1">Uncharacterized protein</fullName>
    </submittedName>
</protein>
<dbReference type="AlphaFoldDB" id="A0A0A9HCV6"/>
<proteinExistence type="predicted"/>
<accession>A0A0A9HCV6</accession>
<organism evidence="1">
    <name type="scientific">Arundo donax</name>
    <name type="common">Giant reed</name>
    <name type="synonym">Donax arundinaceus</name>
    <dbReference type="NCBI Taxonomy" id="35708"/>
    <lineage>
        <taxon>Eukaryota</taxon>
        <taxon>Viridiplantae</taxon>
        <taxon>Streptophyta</taxon>
        <taxon>Embryophyta</taxon>
        <taxon>Tracheophyta</taxon>
        <taxon>Spermatophyta</taxon>
        <taxon>Magnoliopsida</taxon>
        <taxon>Liliopsida</taxon>
        <taxon>Poales</taxon>
        <taxon>Poaceae</taxon>
        <taxon>PACMAD clade</taxon>
        <taxon>Arundinoideae</taxon>
        <taxon>Arundineae</taxon>
        <taxon>Arundo</taxon>
    </lineage>
</organism>
<evidence type="ECO:0000313" key="1">
    <source>
        <dbReference type="EMBL" id="JAE30748.1"/>
    </source>
</evidence>
<name>A0A0A9HCV6_ARUDO</name>
<dbReference type="EMBL" id="GBRH01167148">
    <property type="protein sequence ID" value="JAE30748.1"/>
    <property type="molecule type" value="Transcribed_RNA"/>
</dbReference>
<reference evidence="1" key="1">
    <citation type="submission" date="2014-09" db="EMBL/GenBank/DDBJ databases">
        <authorList>
            <person name="Magalhaes I.L.F."/>
            <person name="Oliveira U."/>
            <person name="Santos F.R."/>
            <person name="Vidigal T.H.D.A."/>
            <person name="Brescovit A.D."/>
            <person name="Santos A.J."/>
        </authorList>
    </citation>
    <scope>NUCLEOTIDE SEQUENCE</scope>
    <source>
        <tissue evidence="1">Shoot tissue taken approximately 20 cm above the soil surface</tissue>
    </source>
</reference>
<reference evidence="1" key="2">
    <citation type="journal article" date="2015" name="Data Brief">
        <title>Shoot transcriptome of the giant reed, Arundo donax.</title>
        <authorList>
            <person name="Barrero R.A."/>
            <person name="Guerrero F.D."/>
            <person name="Moolhuijzen P."/>
            <person name="Goolsby J.A."/>
            <person name="Tidwell J."/>
            <person name="Bellgard S.E."/>
            <person name="Bellgard M.I."/>
        </authorList>
    </citation>
    <scope>NUCLEOTIDE SEQUENCE</scope>
    <source>
        <tissue evidence="1">Shoot tissue taken approximately 20 cm above the soil surface</tissue>
    </source>
</reference>
<sequence>MLHLEAKLCFVMCIDFLS</sequence>